<evidence type="ECO:0000256" key="3">
    <source>
        <dbReference type="ARBA" id="ARBA00022645"/>
    </source>
</evidence>
<comment type="cofactor">
    <cofactor evidence="1">
        <name>Zn(2+)</name>
        <dbReference type="ChEBI" id="CHEBI:29105"/>
    </cofactor>
</comment>
<accession>A0A182XED3</accession>
<feature type="region of interest" description="Disordered" evidence="12">
    <location>
        <begin position="436"/>
        <end position="601"/>
    </location>
</feature>
<feature type="compositionally biased region" description="Acidic residues" evidence="12">
    <location>
        <begin position="555"/>
        <end position="593"/>
    </location>
</feature>
<dbReference type="GO" id="GO:0008270">
    <property type="term" value="F:zinc ion binding"/>
    <property type="evidence" value="ECO:0007669"/>
    <property type="project" value="InterPro"/>
</dbReference>
<sequence length="1174" mass="129659">MATLARFSVALVLTVVVLVRGAHGVSGIYVNNHKIDKFEADRVKLLRPASDGHTSPGYVSKSELLTKDNFTSVQQYYQYLVGEDPVKYIDLLWGKNKTQLPSIFRIGSGAGSSSVSFATTRAPATSASNVTKNTVQYFDDQSTIKNTLNNTNLAYFGDYQLPLATPPSTVVGGTVPQLQSFSTTRIPTGPSRRRRKKKPTPAPVPPAAALGVSGPTTVDLTKAQLTPETLSLLSRYYSFSCTLTPVQPIPSTATSTPLPPVQSTTRRTKTRYLTTKPTVKTTTKRPQTTTVPTNVKQRKPVVYVEPPVIKRIGGVLESVYTFMENALTSTEYVEDSEETRAAKVRPASPKVKRNTYTKVSASEPDFVASSSGEADSASRSTLPGADQTWLPLASSEGAASPVTKHFTPKLVTISGLPSTISTDGNKNKMTTNIQVTSEYTAATPPTVTLGRPTPDASSAEYDDDSSESEEEYFEDFGAFEETDDEDDEEEDEEDDENGEQYGGGSSESVRPNRQTALSNDKDYEEAGTNVERPVRIKRVKKRRRKKRPAVTSYEDTAEYSDEDSSDEADDEYEERDESVGEDDDDEEDYESGESPDGAEGFFSRMFSTFGRFVRSLGFGGAARGSPDDYEEYGGARSTTPRVQRVRRRPTRSTADVPDYPGAEVQTPERSPVGWLGLPGAYLTNELEEEEVAPTLELPAEPSPTSSGWFDLMMPWDFFNPWTSDESADQEVIPEVQTVPAVTPPQVVVTPSPSAPMSGWLSQFFGTASTTTPPPSTTTLPKPEQILSVLAQYVAQSATTKRPLAAVPSKRPSRTVSYANYQLWRIFAQTAEQLQRLEDYRQSPDGLRLQWWTHPALHRPTDVLVPPGALADSLREYLDEEGLRHEPTIRDVGQAIAYENPAMTRREQLELELHQGHPLTWYRYHRYADIVKFLYHLQRRHPEQVQLLHIGRSYEGRPITVARVSFQSGPKRPKRAKKRPAVFVEAGAHGHEWIGPSVATWLLHRLLELPQAGPSNGTSSGEARTIQSYDWYVLPVLNPDGYEYSHRYDRLWSKNRSNHTQAHPAGVGQALLSSAISWWNADKDPTGEGCYGMGQAGLDALRAEPGEFLYALEPVTGPATYGTATGYARYGAGIRYSYTLRLPDRGTHGFLLPPSSIVPIGRDTLELLRGMLDYN</sequence>
<evidence type="ECO:0000256" key="7">
    <source>
        <dbReference type="ARBA" id="ARBA00022801"/>
    </source>
</evidence>
<organism evidence="15 16">
    <name type="scientific">Anopheles quadriannulatus</name>
    <name type="common">Mosquito</name>
    <dbReference type="NCBI Taxonomy" id="34691"/>
    <lineage>
        <taxon>Eukaryota</taxon>
        <taxon>Metazoa</taxon>
        <taxon>Ecdysozoa</taxon>
        <taxon>Arthropoda</taxon>
        <taxon>Hexapoda</taxon>
        <taxon>Insecta</taxon>
        <taxon>Pterygota</taxon>
        <taxon>Neoptera</taxon>
        <taxon>Endopterygota</taxon>
        <taxon>Diptera</taxon>
        <taxon>Nematocera</taxon>
        <taxon>Culicoidea</taxon>
        <taxon>Culicidae</taxon>
        <taxon>Anophelinae</taxon>
        <taxon>Anopheles</taxon>
    </lineage>
</organism>
<evidence type="ECO:0000256" key="4">
    <source>
        <dbReference type="ARBA" id="ARBA00022670"/>
    </source>
</evidence>
<evidence type="ECO:0000259" key="14">
    <source>
        <dbReference type="PROSITE" id="PS52035"/>
    </source>
</evidence>
<keyword evidence="7" id="KW-0378">Hydrolase</keyword>
<feature type="compositionally biased region" description="Polar residues" evidence="12">
    <location>
        <begin position="506"/>
        <end position="518"/>
    </location>
</feature>
<dbReference type="SUPFAM" id="SSF53187">
    <property type="entry name" value="Zn-dependent exopeptidases"/>
    <property type="match status" value="1"/>
</dbReference>
<dbReference type="PANTHER" id="PTHR11705">
    <property type="entry name" value="PROTEASE FAMILY M14 CARBOXYPEPTIDASE A,B"/>
    <property type="match status" value="1"/>
</dbReference>
<feature type="compositionally biased region" description="Acidic residues" evidence="12">
    <location>
        <begin position="460"/>
        <end position="498"/>
    </location>
</feature>
<dbReference type="PROSITE" id="PS52035">
    <property type="entry name" value="PEPTIDASE_M14"/>
    <property type="match status" value="1"/>
</dbReference>
<evidence type="ECO:0000256" key="9">
    <source>
        <dbReference type="ARBA" id="ARBA00023049"/>
    </source>
</evidence>
<dbReference type="InterPro" id="IPR057246">
    <property type="entry name" value="CARBOXYPEPT_ZN_1"/>
</dbReference>
<dbReference type="Pfam" id="PF00246">
    <property type="entry name" value="Peptidase_M14"/>
    <property type="match status" value="2"/>
</dbReference>
<dbReference type="FunFam" id="3.30.70.340:FF:000005">
    <property type="entry name" value="Carboxypeptidase A"/>
    <property type="match status" value="1"/>
</dbReference>
<evidence type="ECO:0000256" key="6">
    <source>
        <dbReference type="ARBA" id="ARBA00022729"/>
    </source>
</evidence>
<feature type="chain" id="PRO_5008142889" description="Peptidase M14 domain-containing protein" evidence="13">
    <location>
        <begin position="25"/>
        <end position="1174"/>
    </location>
</feature>
<evidence type="ECO:0000256" key="12">
    <source>
        <dbReference type="SAM" id="MobiDB-lite"/>
    </source>
</evidence>
<dbReference type="PRINTS" id="PR00765">
    <property type="entry name" value="CRBOXYPTASEA"/>
</dbReference>
<evidence type="ECO:0000256" key="11">
    <source>
        <dbReference type="PROSITE-ProRule" id="PRU01379"/>
    </source>
</evidence>
<dbReference type="Gene3D" id="3.40.630.10">
    <property type="entry name" value="Zn peptidases"/>
    <property type="match status" value="2"/>
</dbReference>
<keyword evidence="8" id="KW-0862">Zinc</keyword>
<dbReference type="SUPFAM" id="SSF54897">
    <property type="entry name" value="Protease propeptides/inhibitors"/>
    <property type="match status" value="1"/>
</dbReference>
<dbReference type="STRING" id="34691.A0A182XED3"/>
<dbReference type="AlphaFoldDB" id="A0A182XED3"/>
<feature type="region of interest" description="Disordered" evidence="12">
    <location>
        <begin position="180"/>
        <end position="213"/>
    </location>
</feature>
<evidence type="ECO:0000313" key="16">
    <source>
        <dbReference type="Proteomes" id="UP000076407"/>
    </source>
</evidence>
<keyword evidence="5" id="KW-0479">Metal-binding</keyword>
<dbReference type="FunFam" id="3.40.630.10:FF:000084">
    <property type="entry name" value="Carboxypeptidase B2"/>
    <property type="match status" value="1"/>
</dbReference>
<protein>
    <recommendedName>
        <fullName evidence="14">Peptidase M14 domain-containing protein</fullName>
    </recommendedName>
</protein>
<dbReference type="InterPro" id="IPR003146">
    <property type="entry name" value="M14A_act_pep"/>
</dbReference>
<dbReference type="VEuPathDB" id="VectorBase:AQUA008186"/>
<dbReference type="Pfam" id="PF02244">
    <property type="entry name" value="Propep_M14"/>
    <property type="match status" value="1"/>
</dbReference>
<keyword evidence="6 13" id="KW-0732">Signal</keyword>
<dbReference type="SMART" id="SM00631">
    <property type="entry name" value="Zn_pept"/>
    <property type="match status" value="1"/>
</dbReference>
<dbReference type="GO" id="GO:0006508">
    <property type="term" value="P:proteolysis"/>
    <property type="evidence" value="ECO:0007669"/>
    <property type="project" value="UniProtKB-KW"/>
</dbReference>
<dbReference type="PROSITE" id="PS00132">
    <property type="entry name" value="CARBOXYPEPT_ZN_1"/>
    <property type="match status" value="1"/>
</dbReference>
<dbReference type="EnsemblMetazoa" id="AQUA008186-RA">
    <property type="protein sequence ID" value="AQUA008186-PA"/>
    <property type="gene ID" value="AQUA008186"/>
</dbReference>
<keyword evidence="10" id="KW-1015">Disulfide bond</keyword>
<feature type="domain" description="Peptidase M14" evidence="14">
    <location>
        <begin position="922"/>
        <end position="1174"/>
    </location>
</feature>
<evidence type="ECO:0000256" key="2">
    <source>
        <dbReference type="ARBA" id="ARBA00005988"/>
    </source>
</evidence>
<dbReference type="Proteomes" id="UP000076407">
    <property type="component" value="Unassembled WGS sequence"/>
</dbReference>
<dbReference type="GO" id="GO:0004181">
    <property type="term" value="F:metallocarboxypeptidase activity"/>
    <property type="evidence" value="ECO:0007669"/>
    <property type="project" value="InterPro"/>
</dbReference>
<feature type="region of interest" description="Disordered" evidence="12">
    <location>
        <begin position="620"/>
        <end position="671"/>
    </location>
</feature>
<evidence type="ECO:0000256" key="5">
    <source>
        <dbReference type="ARBA" id="ARBA00022723"/>
    </source>
</evidence>
<proteinExistence type="inferred from homology"/>
<evidence type="ECO:0000256" key="1">
    <source>
        <dbReference type="ARBA" id="ARBA00001947"/>
    </source>
</evidence>
<dbReference type="InterPro" id="IPR000834">
    <property type="entry name" value="Peptidase_M14"/>
</dbReference>
<comment type="caution">
    <text evidence="11">Lacks conserved residue(s) required for the propagation of feature annotation.</text>
</comment>
<keyword evidence="16" id="KW-1185">Reference proteome</keyword>
<keyword evidence="4" id="KW-0645">Protease</keyword>
<dbReference type="PANTHER" id="PTHR11705:SF89">
    <property type="entry name" value="PEPTIDASE M14 CARBOXYPEPTIDASE A DOMAIN-CONTAINING PROTEIN"/>
    <property type="match status" value="1"/>
</dbReference>
<dbReference type="GO" id="GO:0005615">
    <property type="term" value="C:extracellular space"/>
    <property type="evidence" value="ECO:0007669"/>
    <property type="project" value="TreeGrafter"/>
</dbReference>
<evidence type="ECO:0000256" key="10">
    <source>
        <dbReference type="ARBA" id="ARBA00023157"/>
    </source>
</evidence>
<evidence type="ECO:0000256" key="8">
    <source>
        <dbReference type="ARBA" id="ARBA00022833"/>
    </source>
</evidence>
<dbReference type="InterPro" id="IPR036990">
    <property type="entry name" value="M14A-like_propep"/>
</dbReference>
<feature type="compositionally biased region" description="Polar residues" evidence="12">
    <location>
        <begin position="436"/>
        <end position="446"/>
    </location>
</feature>
<evidence type="ECO:0000313" key="15">
    <source>
        <dbReference type="EnsemblMetazoa" id="AQUA008186-PA"/>
    </source>
</evidence>
<feature type="compositionally biased region" description="Basic residues" evidence="12">
    <location>
        <begin position="535"/>
        <end position="548"/>
    </location>
</feature>
<keyword evidence="9" id="KW-0482">Metalloprotease</keyword>
<comment type="similarity">
    <text evidence="2 11">Belongs to the peptidase M14 family.</text>
</comment>
<dbReference type="Gene3D" id="3.30.70.340">
    <property type="entry name" value="Metallocarboxypeptidase-like"/>
    <property type="match status" value="1"/>
</dbReference>
<keyword evidence="3" id="KW-0121">Carboxypeptidase</keyword>
<name>A0A182XED3_ANOQN</name>
<feature type="signal peptide" evidence="13">
    <location>
        <begin position="1"/>
        <end position="24"/>
    </location>
</feature>
<evidence type="ECO:0000256" key="13">
    <source>
        <dbReference type="SAM" id="SignalP"/>
    </source>
</evidence>
<reference evidence="15" key="1">
    <citation type="submission" date="2020-05" db="UniProtKB">
        <authorList>
            <consortium name="EnsemblMetazoa"/>
        </authorList>
    </citation>
    <scope>IDENTIFICATION</scope>
    <source>
        <strain evidence="15">SANGQUA</strain>
    </source>
</reference>